<evidence type="ECO:0000256" key="2">
    <source>
        <dbReference type="ARBA" id="ARBA00005383"/>
    </source>
</evidence>
<dbReference type="AlphaFoldDB" id="A0A4V6I8L6"/>
<sequence length="308" mass="36011">MTRQKPRSLPFHKVLKKLLDYQQLPALKRGAPYRGTVTHEFEVDEDVLKALAFQDNTTVIPRTEILLRFFSATDWSSNMRDFNPLNHNITLNGRIIKHTQWQGNFDPNRQISLPIDLTSFVKTSTTKNKIEISWKQTRQAYNFAIFLCEKVAWKNVYIKTVSKRNRYRAANDTEEEIRWHWTKKDGVQITSLRASLLCPISLKHMKRPVKGLGCAHLQCFDLKNFLMMNDKRPTLKCPICAKSIFLKEIMIDTYFAKILTDTKSSLPRVNDVEIAEDGSYTPVYEKPQARSKKKMREDDFDEDVIFIM</sequence>
<dbReference type="InterPro" id="IPR004181">
    <property type="entry name" value="Znf_MIZ"/>
</dbReference>
<proteinExistence type="inferred from homology"/>
<keyword evidence="6" id="KW-0833">Ubl conjugation pathway</keyword>
<evidence type="ECO:0008006" key="13">
    <source>
        <dbReference type="Google" id="ProtNLM"/>
    </source>
</evidence>
<dbReference type="PANTHER" id="PTHR10782:SF4">
    <property type="entry name" value="TONALLI, ISOFORM E"/>
    <property type="match status" value="1"/>
</dbReference>
<dbReference type="OrthoDB" id="5875376at2759"/>
<evidence type="ECO:0000313" key="12">
    <source>
        <dbReference type="Proteomes" id="UP000298663"/>
    </source>
</evidence>
<dbReference type="GO" id="GO:0061665">
    <property type="term" value="F:SUMO ligase activity"/>
    <property type="evidence" value="ECO:0007669"/>
    <property type="project" value="TreeGrafter"/>
</dbReference>
<dbReference type="UniPathway" id="UPA00886"/>
<reference evidence="11 12" key="1">
    <citation type="journal article" date="2015" name="Genome Biol.">
        <title>Comparative genomics of Steinernema reveals deeply conserved gene regulatory networks.</title>
        <authorList>
            <person name="Dillman A.R."/>
            <person name="Macchietto M."/>
            <person name="Porter C.F."/>
            <person name="Rogers A."/>
            <person name="Williams B."/>
            <person name="Antoshechkin I."/>
            <person name="Lee M.M."/>
            <person name="Goodwin Z."/>
            <person name="Lu X."/>
            <person name="Lewis E.E."/>
            <person name="Goodrich-Blair H."/>
            <person name="Stock S.P."/>
            <person name="Adams B.J."/>
            <person name="Sternberg P.W."/>
            <person name="Mortazavi A."/>
        </authorList>
    </citation>
    <scope>NUCLEOTIDE SEQUENCE [LARGE SCALE GENOMIC DNA]</scope>
    <source>
        <strain evidence="11 12">ALL</strain>
    </source>
</reference>
<dbReference type="GO" id="GO:0000785">
    <property type="term" value="C:chromatin"/>
    <property type="evidence" value="ECO:0007669"/>
    <property type="project" value="TreeGrafter"/>
</dbReference>
<dbReference type="EMBL" id="CM016762">
    <property type="protein sequence ID" value="TMS39343.1"/>
    <property type="molecule type" value="Genomic_DNA"/>
</dbReference>
<dbReference type="PANTHER" id="PTHR10782">
    <property type="entry name" value="ZINC FINGER MIZ DOMAIN-CONTAINING PROTEIN"/>
    <property type="match status" value="1"/>
</dbReference>
<dbReference type="InterPro" id="IPR023321">
    <property type="entry name" value="PINIT"/>
</dbReference>
<evidence type="ECO:0000256" key="4">
    <source>
        <dbReference type="ARBA" id="ARBA00022723"/>
    </source>
</evidence>
<dbReference type="GO" id="GO:0008270">
    <property type="term" value="F:zinc ion binding"/>
    <property type="evidence" value="ECO:0007669"/>
    <property type="project" value="UniProtKB-KW"/>
</dbReference>
<comment type="caution">
    <text evidence="11">The sequence shown here is derived from an EMBL/GenBank/DDBJ whole genome shotgun (WGS) entry which is preliminary data.</text>
</comment>
<feature type="domain" description="PINIT" evidence="10">
    <location>
        <begin position="1"/>
        <end position="151"/>
    </location>
</feature>
<name>A0A4V6I8L6_STECR</name>
<comment type="similarity">
    <text evidence="2">Belongs to the PIAS family.</text>
</comment>
<keyword evidence="5 8" id="KW-0863">Zinc-finger</keyword>
<evidence type="ECO:0000259" key="9">
    <source>
        <dbReference type="PROSITE" id="PS51044"/>
    </source>
</evidence>
<dbReference type="GO" id="GO:0016925">
    <property type="term" value="P:protein sumoylation"/>
    <property type="evidence" value="ECO:0007669"/>
    <property type="project" value="UniProtKB-UniPathway"/>
</dbReference>
<comment type="pathway">
    <text evidence="1">Protein modification; protein sumoylation.</text>
</comment>
<dbReference type="EMBL" id="AZBU02000001">
    <property type="protein sequence ID" value="TMS39343.1"/>
    <property type="molecule type" value="Genomic_DNA"/>
</dbReference>
<dbReference type="Gene3D" id="2.60.120.780">
    <property type="entry name" value="PINIT domain"/>
    <property type="match status" value="1"/>
</dbReference>
<dbReference type="Proteomes" id="UP000298663">
    <property type="component" value="Chromosome X"/>
</dbReference>
<dbReference type="CDD" id="cd16650">
    <property type="entry name" value="SP-RING_PIAS-like"/>
    <property type="match status" value="1"/>
</dbReference>
<accession>A0A4V6I8L6</accession>
<dbReference type="SUPFAM" id="SSF57850">
    <property type="entry name" value="RING/U-box"/>
    <property type="match status" value="1"/>
</dbReference>
<evidence type="ECO:0000256" key="6">
    <source>
        <dbReference type="ARBA" id="ARBA00022786"/>
    </source>
</evidence>
<dbReference type="Pfam" id="PF02891">
    <property type="entry name" value="zf-MIZ"/>
    <property type="match status" value="1"/>
</dbReference>
<reference evidence="11 12" key="2">
    <citation type="journal article" date="2019" name="G3 (Bethesda)">
        <title>Hybrid Assembly of the Genome of the Entomopathogenic Nematode Steinernema carpocapsae Identifies the X-Chromosome.</title>
        <authorList>
            <person name="Serra L."/>
            <person name="Macchietto M."/>
            <person name="Macias-Munoz A."/>
            <person name="McGill C.J."/>
            <person name="Rodriguez I.M."/>
            <person name="Rodriguez B."/>
            <person name="Murad R."/>
            <person name="Mortazavi A."/>
        </authorList>
    </citation>
    <scope>NUCLEOTIDE SEQUENCE [LARGE SCALE GENOMIC DNA]</scope>
    <source>
        <strain evidence="11 12">ALL</strain>
    </source>
</reference>
<dbReference type="STRING" id="34508.A0A4V6I8L6"/>
<keyword evidence="7" id="KW-0862">Zinc</keyword>
<dbReference type="PROSITE" id="PS51044">
    <property type="entry name" value="ZF_SP_RING"/>
    <property type="match status" value="1"/>
</dbReference>
<evidence type="ECO:0000259" key="10">
    <source>
        <dbReference type="PROSITE" id="PS51466"/>
    </source>
</evidence>
<evidence type="ECO:0000256" key="7">
    <source>
        <dbReference type="ARBA" id="ARBA00022833"/>
    </source>
</evidence>
<keyword evidence="3" id="KW-0808">Transferase</keyword>
<dbReference type="PROSITE" id="PS51466">
    <property type="entry name" value="PINIT"/>
    <property type="match status" value="1"/>
</dbReference>
<keyword evidence="12" id="KW-1185">Reference proteome</keyword>
<evidence type="ECO:0000256" key="1">
    <source>
        <dbReference type="ARBA" id="ARBA00004718"/>
    </source>
</evidence>
<organism evidence="11 12">
    <name type="scientific">Steinernema carpocapsae</name>
    <name type="common">Entomopathogenic nematode</name>
    <dbReference type="NCBI Taxonomy" id="34508"/>
    <lineage>
        <taxon>Eukaryota</taxon>
        <taxon>Metazoa</taxon>
        <taxon>Ecdysozoa</taxon>
        <taxon>Nematoda</taxon>
        <taxon>Chromadorea</taxon>
        <taxon>Rhabditida</taxon>
        <taxon>Tylenchina</taxon>
        <taxon>Panagrolaimomorpha</taxon>
        <taxon>Strongyloidoidea</taxon>
        <taxon>Steinernematidae</taxon>
        <taxon>Steinernema</taxon>
    </lineage>
</organism>
<dbReference type="Pfam" id="PF14324">
    <property type="entry name" value="PINIT"/>
    <property type="match status" value="1"/>
</dbReference>
<gene>
    <name evidence="11" type="ORF">L596_005883</name>
</gene>
<dbReference type="Gene3D" id="3.30.40.10">
    <property type="entry name" value="Zinc/RING finger domain, C3HC4 (zinc finger)"/>
    <property type="match status" value="1"/>
</dbReference>
<dbReference type="InterPro" id="IPR038654">
    <property type="entry name" value="PINIT_sf"/>
</dbReference>
<feature type="domain" description="SP-RING-type" evidence="9">
    <location>
        <begin position="183"/>
        <end position="264"/>
    </location>
</feature>
<protein>
    <recommendedName>
        <fullName evidence="13">SP-RING-type domain-containing protein</fullName>
    </recommendedName>
</protein>
<evidence type="ECO:0000256" key="5">
    <source>
        <dbReference type="ARBA" id="ARBA00022771"/>
    </source>
</evidence>
<evidence type="ECO:0000256" key="3">
    <source>
        <dbReference type="ARBA" id="ARBA00022679"/>
    </source>
</evidence>
<evidence type="ECO:0000313" key="11">
    <source>
        <dbReference type="EMBL" id="TMS39343.1"/>
    </source>
</evidence>
<dbReference type="InterPro" id="IPR013083">
    <property type="entry name" value="Znf_RING/FYVE/PHD"/>
</dbReference>
<keyword evidence="4" id="KW-0479">Metal-binding</keyword>
<evidence type="ECO:0000256" key="8">
    <source>
        <dbReference type="PROSITE-ProRule" id="PRU00452"/>
    </source>
</evidence>